<name>A0A1J1HSL1_9DIPT</name>
<dbReference type="AlphaFoldDB" id="A0A1J1HSL1"/>
<proteinExistence type="predicted"/>
<keyword evidence="2" id="KW-1185">Reference proteome</keyword>
<dbReference type="Proteomes" id="UP000183832">
    <property type="component" value="Unassembled WGS sequence"/>
</dbReference>
<protein>
    <submittedName>
        <fullName evidence="1">CLUMA_CG004735, isoform A</fullName>
    </submittedName>
</protein>
<dbReference type="EMBL" id="CVRI01000020">
    <property type="protein sequence ID" value="CRK91047.1"/>
    <property type="molecule type" value="Genomic_DNA"/>
</dbReference>
<evidence type="ECO:0000313" key="2">
    <source>
        <dbReference type="Proteomes" id="UP000183832"/>
    </source>
</evidence>
<organism evidence="1 2">
    <name type="scientific">Clunio marinus</name>
    <dbReference type="NCBI Taxonomy" id="568069"/>
    <lineage>
        <taxon>Eukaryota</taxon>
        <taxon>Metazoa</taxon>
        <taxon>Ecdysozoa</taxon>
        <taxon>Arthropoda</taxon>
        <taxon>Hexapoda</taxon>
        <taxon>Insecta</taxon>
        <taxon>Pterygota</taxon>
        <taxon>Neoptera</taxon>
        <taxon>Endopterygota</taxon>
        <taxon>Diptera</taxon>
        <taxon>Nematocera</taxon>
        <taxon>Chironomoidea</taxon>
        <taxon>Chironomidae</taxon>
        <taxon>Clunio</taxon>
    </lineage>
</organism>
<evidence type="ECO:0000313" key="1">
    <source>
        <dbReference type="EMBL" id="CRK91047.1"/>
    </source>
</evidence>
<sequence length="74" mass="8686">METSVQSIKIAKEKSHVKFANENEIFRHVEKKVKINNIVKKLYVCMTASATNTLTHYKPHSTEQYSHKQHCENR</sequence>
<reference evidence="1 2" key="1">
    <citation type="submission" date="2015-04" db="EMBL/GenBank/DDBJ databases">
        <authorList>
            <person name="Syromyatnikov M.Y."/>
            <person name="Popov V.N."/>
        </authorList>
    </citation>
    <scope>NUCLEOTIDE SEQUENCE [LARGE SCALE GENOMIC DNA]</scope>
</reference>
<accession>A0A1J1HSL1</accession>
<gene>
    <name evidence="1" type="ORF">CLUMA_CG004735</name>
</gene>